<dbReference type="EMBL" id="BSVA01000001">
    <property type="protein sequence ID" value="GMA89638.1"/>
    <property type="molecule type" value="Genomic_DNA"/>
</dbReference>
<feature type="transmembrane region" description="Helical" evidence="1">
    <location>
        <begin position="422"/>
        <end position="440"/>
    </location>
</feature>
<feature type="transmembrane region" description="Helical" evidence="1">
    <location>
        <begin position="358"/>
        <end position="376"/>
    </location>
</feature>
<dbReference type="Proteomes" id="UP001157069">
    <property type="component" value="Unassembled WGS sequence"/>
</dbReference>
<feature type="transmembrane region" description="Helical" evidence="1">
    <location>
        <begin position="697"/>
        <end position="718"/>
    </location>
</feature>
<sequence>MRVARALLRRSAAQSGQLAAALAIATVGCAALVVLLVVPAAGIDRGVATLLADAEPTAGALRVETALADDTAAQEAEFDEAFASALGAAPLDVVRAVRSAPLAVGVDGAERQLVLGSQQDLAELATLTAGAWPAGDDEVTLAEPAAVALGVTVGDTLELPHGARTIVGIWRALDTGDAAWFSETLVASGRLGDAVGPVIVAESDLAGLESRPRVTWTLVPREADANALGQLAPVEGRVRAATSGLASGTSYAVSLSGELSRTVARAEAAVASARVLSGTAVVLALAASGIVLALVGRSLGQVRALEAALLTARGLSRSRAAVMALVEAAVVVGVGTGLGVGVAALFAASAPAELQPDAVLGAVAAGLVGVVLLAVAGRPAQAEQSGRSVAETDSIVPALGMVGLAAFALVTAATVPASPVRFIAPALALVAGVLLLRLLLAPGMRLAERLAARSTALLPVLPLRQLGRRPRAVASAFVVVALAAGAIVVAGLAAGTAAREHEAGVTSAVGGQLRIAFTGTDRDPVSAAPYARLEGVTAVTEVALVAAGSGSASLELVVADASFATVTGAQPLAADTAAEPLPVRVAPALASRLGVGLGDAVPLTIPGERSPLPAVIAQIAPVPGTGGGGMLVSRAALADRLPPEQAALVVDEVWVRTSTPEATAALARAVTDRPATMLTPAGADSLAVAEAGVTATAVAAGLVVLMGIGGLAASAAALRRLRRGEVLPLRALGVGAASQARGRFVELALTSLAGIVAGAVAGVLASLLATGAADVGGEASVVPLVLTAALLLGVLVVAVIAALAVSRDAGVRS</sequence>
<keyword evidence="3" id="KW-1185">Reference proteome</keyword>
<keyword evidence="1" id="KW-0812">Transmembrane</keyword>
<organism evidence="2 3">
    <name type="scientific">Homoserinibacter gongjuensis</name>
    <dbReference type="NCBI Taxonomy" id="1162968"/>
    <lineage>
        <taxon>Bacteria</taxon>
        <taxon>Bacillati</taxon>
        <taxon>Actinomycetota</taxon>
        <taxon>Actinomycetes</taxon>
        <taxon>Micrococcales</taxon>
        <taxon>Microbacteriaceae</taxon>
        <taxon>Homoserinibacter</taxon>
    </lineage>
</organism>
<keyword evidence="1" id="KW-0472">Membrane</keyword>
<feature type="transmembrane region" description="Helical" evidence="1">
    <location>
        <begin position="747"/>
        <end position="769"/>
    </location>
</feature>
<feature type="transmembrane region" description="Helical" evidence="1">
    <location>
        <begin position="472"/>
        <end position="494"/>
    </location>
</feature>
<evidence type="ECO:0000256" key="1">
    <source>
        <dbReference type="SAM" id="Phobius"/>
    </source>
</evidence>
<evidence type="ECO:0000313" key="2">
    <source>
        <dbReference type="EMBL" id="GMA89638.1"/>
    </source>
</evidence>
<dbReference type="RefSeq" id="WP_284297002.1">
    <property type="nucleotide sequence ID" value="NZ_BSVA01000001.1"/>
</dbReference>
<evidence type="ECO:0008006" key="4">
    <source>
        <dbReference type="Google" id="ProtNLM"/>
    </source>
</evidence>
<name>A0ABQ6JN05_9MICO</name>
<feature type="transmembrane region" description="Helical" evidence="1">
    <location>
        <begin position="396"/>
        <end position="416"/>
    </location>
</feature>
<dbReference type="PROSITE" id="PS51257">
    <property type="entry name" value="PROKAR_LIPOPROTEIN"/>
    <property type="match status" value="1"/>
</dbReference>
<gene>
    <name evidence="2" type="ORF">GCM10025869_01670</name>
</gene>
<feature type="transmembrane region" description="Helical" evidence="1">
    <location>
        <begin position="781"/>
        <end position="805"/>
    </location>
</feature>
<protein>
    <recommendedName>
        <fullName evidence="4">FtsX-like permease family protein</fullName>
    </recommendedName>
</protein>
<reference evidence="3" key="1">
    <citation type="journal article" date="2019" name="Int. J. Syst. Evol. Microbiol.">
        <title>The Global Catalogue of Microorganisms (GCM) 10K type strain sequencing project: providing services to taxonomists for standard genome sequencing and annotation.</title>
        <authorList>
            <consortium name="The Broad Institute Genomics Platform"/>
            <consortium name="The Broad Institute Genome Sequencing Center for Infectious Disease"/>
            <person name="Wu L."/>
            <person name="Ma J."/>
        </authorList>
    </citation>
    <scope>NUCLEOTIDE SEQUENCE [LARGE SCALE GENOMIC DNA]</scope>
    <source>
        <strain evidence="3">NBRC 108755</strain>
    </source>
</reference>
<feature type="transmembrane region" description="Helical" evidence="1">
    <location>
        <begin position="320"/>
        <end position="346"/>
    </location>
</feature>
<feature type="transmembrane region" description="Helical" evidence="1">
    <location>
        <begin position="275"/>
        <end position="299"/>
    </location>
</feature>
<accession>A0ABQ6JN05</accession>
<keyword evidence="1" id="KW-1133">Transmembrane helix</keyword>
<evidence type="ECO:0000313" key="3">
    <source>
        <dbReference type="Proteomes" id="UP001157069"/>
    </source>
</evidence>
<proteinExistence type="predicted"/>
<comment type="caution">
    <text evidence="2">The sequence shown here is derived from an EMBL/GenBank/DDBJ whole genome shotgun (WGS) entry which is preliminary data.</text>
</comment>